<evidence type="ECO:0000259" key="16">
    <source>
        <dbReference type="PROSITE" id="PS50853"/>
    </source>
</evidence>
<reference evidence="17 18" key="1">
    <citation type="journal article" date="2018" name="G3 (Bethesda)">
        <title>A High-Quality Reference Genome for the Invasive Mosquitofish Gambusia affinis Using a Chicago Library.</title>
        <authorList>
            <person name="Hoffberg S.L."/>
            <person name="Troendle N.J."/>
            <person name="Glenn T.C."/>
            <person name="Mahmud O."/>
            <person name="Louha S."/>
            <person name="Chalopin D."/>
            <person name="Bennetzen J.L."/>
            <person name="Mauricio R."/>
        </authorList>
    </citation>
    <scope>NUCLEOTIDE SEQUENCE [LARGE SCALE GENOMIC DNA]</scope>
    <source>
        <strain evidence="17">NE01/NJP1002.9</strain>
        <tissue evidence="17">Muscle</tissue>
    </source>
</reference>
<feature type="transmembrane region" description="Helical" evidence="15">
    <location>
        <begin position="1065"/>
        <end position="1082"/>
    </location>
</feature>
<dbReference type="InterPro" id="IPR036116">
    <property type="entry name" value="FN3_sf"/>
</dbReference>
<keyword evidence="11" id="KW-1015">Disulfide bond</keyword>
<dbReference type="PROSITE" id="PS50853">
    <property type="entry name" value="FN3"/>
    <property type="match status" value="1"/>
</dbReference>
<accession>A0A315UWH2</accession>
<evidence type="ECO:0000313" key="18">
    <source>
        <dbReference type="Proteomes" id="UP000250572"/>
    </source>
</evidence>
<name>A0A315UWH2_GAMAF</name>
<keyword evidence="13" id="KW-0325">Glycoprotein</keyword>
<feature type="region of interest" description="Disordered" evidence="14">
    <location>
        <begin position="395"/>
        <end position="417"/>
    </location>
</feature>
<dbReference type="STRING" id="33528.ENSGAFP00000025102"/>
<evidence type="ECO:0000256" key="12">
    <source>
        <dbReference type="ARBA" id="ARBA00023170"/>
    </source>
</evidence>
<comment type="subcellular location">
    <subcellularLocation>
        <location evidence="1">Membrane</location>
        <topology evidence="1">Single-pass type I membrane protein</topology>
    </subcellularLocation>
</comment>
<keyword evidence="8" id="KW-0862">Zinc</keyword>
<feature type="transmembrane region" description="Helical" evidence="15">
    <location>
        <begin position="617"/>
        <end position="638"/>
    </location>
</feature>
<evidence type="ECO:0000256" key="14">
    <source>
        <dbReference type="SAM" id="MobiDB-lite"/>
    </source>
</evidence>
<evidence type="ECO:0000256" key="9">
    <source>
        <dbReference type="ARBA" id="ARBA00022989"/>
    </source>
</evidence>
<sequence length="1100" mass="123629">MSFCPLSAVSVNEVCTVAGQNRLLFLFSPSATLSSTTVIFSSSSSRFFKNLTNTPLVKPVELSSKASARNSSTAFLISDSVRSSSETTLKFSCRRRLVRSYTSTMGALSCGSEEELPLKGSAGSIQDIHLSPLAEFTSIATVNPADVKAGVLQLDGTYQKLWREAVGYLRMPCTAIHFLLLEQSLHSHMHSNRTRVHVNQMQPRSPMSLSSVRLGLPSTSSTLREHISMSSELKDERKVVFETPLAIIVPQHACEWKTTESAGFSRLSPTWVLIELYDSFIQKKHSTDFTLCHSPVICSKIPPFFCHVHDLLLAPNLKLLKQGPPKSVLEGRPPACFSFLPGPKTENVVVISGLMHTGVFLWALVSLIQQWADRKGGSTGGKTCGKCRQVWESNPRLPRGGLGASKRTSAPESPRQFDCRSREKETFSCWWEPGFDGDLPTEYRLFYEIESLKGVYECPDYVSAGENSCFFDKKHTSFWAEYIMTVVATNALGNASAQFLIPDVMDYVKPDPPVNVTMVVNSSAPSPFLEIKWKSPPDVDVRTGWVTPKYELRVKQNDSKEWEMVHIGGQTFFNFHNVEHGLLYMVQVRCNLDHGKWSEWSNIIFAKIPKHHQLEKYSWIFVFVFSLIPLLTAMYILVLKRKVVKQRLLPPVPGPKIKGVDVHLLKSGQSEDVVNALTGNQNFPPMAAWTEQAEDFLLVSDSDEWLLTDSFASEKKKDIFIICAGLHSSLEIQRRDSTVDLNTWEKTDDSKEETKSNFLNTESINLSIEKQEYLSGEEVSVQPLANTSYVDIQQHPTLTDYSRVKDVNGDTILILNEEIPHGSDAVEVKREVSVPDDYSRVKEVNSDVVFLEKGDSADGYCKKKEDHYTDWTNQKPIMPHESDVCKGFCSKMIENGYVDSVPSFSVKTSRRPITIRRFMRAFMGSFWYNRSWNRTSSFSSDVTHSSRTATMFPMSSWTGTLLFFPDTFSAFYKSGDEEPSESFVDDPAQKPEARFCLINFQPNSTLGWWPSMVRHDGSAEADVSLTNAPNYPKQQEHGEALGNRPDRNEERSSAMTVRQSARYRLMEGYILVSCLCVLLVSLQDGSSCSSFIGNIMFSVE</sequence>
<feature type="region of interest" description="Disordered" evidence="14">
    <location>
        <begin position="1023"/>
        <end position="1055"/>
    </location>
</feature>
<organism evidence="17 18">
    <name type="scientific">Gambusia affinis</name>
    <name type="common">Western mosquitofish</name>
    <name type="synonym">Heterandria affinis</name>
    <dbReference type="NCBI Taxonomy" id="33528"/>
    <lineage>
        <taxon>Eukaryota</taxon>
        <taxon>Metazoa</taxon>
        <taxon>Chordata</taxon>
        <taxon>Craniata</taxon>
        <taxon>Vertebrata</taxon>
        <taxon>Euteleostomi</taxon>
        <taxon>Actinopterygii</taxon>
        <taxon>Neopterygii</taxon>
        <taxon>Teleostei</taxon>
        <taxon>Neoteleostei</taxon>
        <taxon>Acanthomorphata</taxon>
        <taxon>Ovalentaria</taxon>
        <taxon>Atherinomorphae</taxon>
        <taxon>Cyprinodontiformes</taxon>
        <taxon>Poeciliidae</taxon>
        <taxon>Poeciliinae</taxon>
        <taxon>Gambusia</taxon>
    </lineage>
</organism>
<dbReference type="PANTHER" id="PTHR23037:SF46">
    <property type="entry name" value="INTERLEUKIN 5 RECEPTOR SUBUNIT ALPHA"/>
    <property type="match status" value="1"/>
</dbReference>
<dbReference type="SUPFAM" id="SSF49265">
    <property type="entry name" value="Fibronectin type III"/>
    <property type="match status" value="2"/>
</dbReference>
<keyword evidence="5" id="KW-0479">Metal-binding</keyword>
<evidence type="ECO:0000256" key="4">
    <source>
        <dbReference type="ARBA" id="ARBA00022692"/>
    </source>
</evidence>
<dbReference type="CDD" id="cd00063">
    <property type="entry name" value="FN3"/>
    <property type="match status" value="1"/>
</dbReference>
<comment type="similarity">
    <text evidence="2">Belongs to the type I cytokine receptor family. Type 1 subfamily.</text>
</comment>
<dbReference type="Pfam" id="PF09067">
    <property type="entry name" value="EpoR_lig-bind"/>
    <property type="match status" value="1"/>
</dbReference>
<feature type="compositionally biased region" description="Polar residues" evidence="14">
    <location>
        <begin position="1024"/>
        <end position="1033"/>
    </location>
</feature>
<evidence type="ECO:0000313" key="17">
    <source>
        <dbReference type="EMBL" id="PWA15904.1"/>
    </source>
</evidence>
<keyword evidence="12" id="KW-0675">Receptor</keyword>
<evidence type="ECO:0000256" key="13">
    <source>
        <dbReference type="ARBA" id="ARBA00023180"/>
    </source>
</evidence>
<evidence type="ECO:0000256" key="5">
    <source>
        <dbReference type="ARBA" id="ARBA00022723"/>
    </source>
</evidence>
<dbReference type="Gene3D" id="2.60.40.10">
    <property type="entry name" value="Immunoglobulins"/>
    <property type="match status" value="2"/>
</dbReference>
<dbReference type="InterPro" id="IPR003961">
    <property type="entry name" value="FN3_dom"/>
</dbReference>
<evidence type="ECO:0000256" key="7">
    <source>
        <dbReference type="ARBA" id="ARBA00022737"/>
    </source>
</evidence>
<evidence type="ECO:0000256" key="10">
    <source>
        <dbReference type="ARBA" id="ARBA00023136"/>
    </source>
</evidence>
<dbReference type="GO" id="GO:0046872">
    <property type="term" value="F:metal ion binding"/>
    <property type="evidence" value="ECO:0007669"/>
    <property type="project" value="UniProtKB-KW"/>
</dbReference>
<comment type="caution">
    <text evidence="17">The sequence shown here is derived from an EMBL/GenBank/DDBJ whole genome shotgun (WGS) entry which is preliminary data.</text>
</comment>
<dbReference type="Proteomes" id="UP000250572">
    <property type="component" value="Unassembled WGS sequence"/>
</dbReference>
<feature type="domain" description="Fibronectin type-III" evidence="16">
    <location>
        <begin position="512"/>
        <end position="611"/>
    </location>
</feature>
<evidence type="ECO:0000256" key="11">
    <source>
        <dbReference type="ARBA" id="ARBA00023157"/>
    </source>
</evidence>
<evidence type="ECO:0000256" key="6">
    <source>
        <dbReference type="ARBA" id="ARBA00022729"/>
    </source>
</evidence>
<keyword evidence="6" id="KW-0732">Signal</keyword>
<dbReference type="SMART" id="SM00060">
    <property type="entry name" value="FN3"/>
    <property type="match status" value="2"/>
</dbReference>
<dbReference type="InterPro" id="IPR015152">
    <property type="entry name" value="Growth/epo_recpt_lig-bind"/>
</dbReference>
<keyword evidence="9 15" id="KW-1133">Transmembrane helix</keyword>
<dbReference type="AlphaFoldDB" id="A0A315UWH2"/>
<keyword evidence="7" id="KW-0677">Repeat</keyword>
<keyword evidence="10 15" id="KW-0472">Membrane</keyword>
<dbReference type="FunFam" id="2.60.40.10:FF:000358">
    <property type="entry name" value="Prolactin receptor"/>
    <property type="match status" value="1"/>
</dbReference>
<dbReference type="InterPro" id="IPR013783">
    <property type="entry name" value="Ig-like_fold"/>
</dbReference>
<dbReference type="GO" id="GO:0009897">
    <property type="term" value="C:external side of plasma membrane"/>
    <property type="evidence" value="ECO:0007669"/>
    <property type="project" value="TreeGrafter"/>
</dbReference>
<dbReference type="PANTHER" id="PTHR23037">
    <property type="entry name" value="CYTOKINE RECEPTOR"/>
    <property type="match status" value="1"/>
</dbReference>
<dbReference type="GO" id="GO:0004896">
    <property type="term" value="F:cytokine receptor activity"/>
    <property type="evidence" value="ECO:0007669"/>
    <property type="project" value="TreeGrafter"/>
</dbReference>
<evidence type="ECO:0000256" key="2">
    <source>
        <dbReference type="ARBA" id="ARBA00007885"/>
    </source>
</evidence>
<keyword evidence="4 15" id="KW-0812">Transmembrane</keyword>
<evidence type="ECO:0000256" key="8">
    <source>
        <dbReference type="ARBA" id="ARBA00022833"/>
    </source>
</evidence>
<gene>
    <name evidence="17" type="ORF">CCH79_00009014</name>
</gene>
<dbReference type="FunFam" id="2.60.40.10:FF:000287">
    <property type="entry name" value="Prolactin receptor"/>
    <property type="match status" value="1"/>
</dbReference>
<dbReference type="EMBL" id="NHOQ01002573">
    <property type="protein sequence ID" value="PWA15904.1"/>
    <property type="molecule type" value="Genomic_DNA"/>
</dbReference>
<keyword evidence="18" id="KW-1185">Reference proteome</keyword>
<evidence type="ECO:0000256" key="3">
    <source>
        <dbReference type="ARBA" id="ARBA00019818"/>
    </source>
</evidence>
<proteinExistence type="inferred from homology"/>
<feature type="compositionally biased region" description="Basic and acidic residues" evidence="14">
    <location>
        <begin position="1034"/>
        <end position="1052"/>
    </location>
</feature>
<protein>
    <recommendedName>
        <fullName evidence="3">Prolactin receptor</fullName>
    </recommendedName>
</protein>
<evidence type="ECO:0000256" key="15">
    <source>
        <dbReference type="SAM" id="Phobius"/>
    </source>
</evidence>
<evidence type="ECO:0000256" key="1">
    <source>
        <dbReference type="ARBA" id="ARBA00004479"/>
    </source>
</evidence>